<dbReference type="PROSITE" id="PS00061">
    <property type="entry name" value="ADH_SHORT"/>
    <property type="match status" value="1"/>
</dbReference>
<evidence type="ECO:0000256" key="1">
    <source>
        <dbReference type="ARBA" id="ARBA00006484"/>
    </source>
</evidence>
<dbReference type="FunFam" id="3.40.50.720:FF:000084">
    <property type="entry name" value="Short-chain dehydrogenase reductase"/>
    <property type="match status" value="1"/>
</dbReference>
<dbReference type="Pfam" id="PF13561">
    <property type="entry name" value="adh_short_C2"/>
    <property type="match status" value="1"/>
</dbReference>
<keyword evidence="3" id="KW-0560">Oxidoreductase</keyword>
<name>Q5B870_EMENI</name>
<dbReference type="InterPro" id="IPR020904">
    <property type="entry name" value="Sc_DH/Rdtase_CS"/>
</dbReference>
<dbReference type="InterPro" id="IPR002347">
    <property type="entry name" value="SDR_fam"/>
</dbReference>
<dbReference type="eggNOG" id="KOG0725">
    <property type="taxonomic scope" value="Eukaryota"/>
</dbReference>
<dbReference type="AlphaFoldDB" id="Q5B870"/>
<dbReference type="PRINTS" id="PR00080">
    <property type="entry name" value="SDRFAMILY"/>
</dbReference>
<comment type="similarity">
    <text evidence="1">Belongs to the short-chain dehydrogenases/reductases (SDR) family.</text>
</comment>
<evidence type="ECO:0000313" key="5">
    <source>
        <dbReference type="Proteomes" id="UP000000560"/>
    </source>
</evidence>
<dbReference type="GeneID" id="2874397"/>
<dbReference type="EMBL" id="BN001306">
    <property type="protein sequence ID" value="CBF83079.1"/>
    <property type="molecule type" value="Genomic_DNA"/>
</dbReference>
<organism evidence="4 5">
    <name type="scientific">Emericella nidulans (strain FGSC A4 / ATCC 38163 / CBS 112.46 / NRRL 194 / M139)</name>
    <name type="common">Aspergillus nidulans</name>
    <dbReference type="NCBI Taxonomy" id="227321"/>
    <lineage>
        <taxon>Eukaryota</taxon>
        <taxon>Fungi</taxon>
        <taxon>Dikarya</taxon>
        <taxon>Ascomycota</taxon>
        <taxon>Pezizomycotina</taxon>
        <taxon>Eurotiomycetes</taxon>
        <taxon>Eurotiomycetidae</taxon>
        <taxon>Eurotiales</taxon>
        <taxon>Aspergillaceae</taxon>
        <taxon>Aspergillus</taxon>
        <taxon>Aspergillus subgen. Nidulantes</taxon>
    </lineage>
</organism>
<dbReference type="OMA" id="NKTAGHI"/>
<evidence type="ECO:0000256" key="2">
    <source>
        <dbReference type="ARBA" id="ARBA00022857"/>
    </source>
</evidence>
<accession>Q5B870</accession>
<keyword evidence="5" id="KW-1185">Reference proteome</keyword>
<dbReference type="PANTHER" id="PTHR24321:SF8">
    <property type="entry name" value="ESTRADIOL 17-BETA-DEHYDROGENASE 8-RELATED"/>
    <property type="match status" value="1"/>
</dbReference>
<dbReference type="InParanoid" id="Q5B870"/>
<sequence>MEFPEASIFPLLKDKVAIVTGGAQGMGKATASVFLRAGAKVVIADIKAEQGEQVASELSSLGEVRFVKTDISKSEDVQNLVAQTVGFFGRLDVAINNAAMTPDKTVLIETDEEYWRRLVDVNLTGTALCCKYEMQQMRKQGSKGSIVNITSINAFMPQPNMPAYTSTKHALLGLTKHAATEGGPLGIRVNAVAPGAIFSEMSAKALEIMGTTHDEFAPKVSSLNRFGQPHEVAQASLWLASDSSSLSNGLPVPRTYEGKLALVTGSARSTSSLRTLVFAFLLNQWLTQPGIGACIVRNLASKGCNVIMNYATTSSDKAAEWLAQELTETQHIRALPIRADISKEEECERLISTAKEFFTGDGESRFHIDILVHNAAILFLGPLESVDPVEFHRIYEVNVLGSILLTAVCKPYLPTDRSGRIVMLSSINSKVGAENTTLYSGTKGTIEAMTRVWCRELADRTTVNAINPGLAMTDMYLSAPDEVKVDLAKWNPLTPLVPVRETDSEEVKKLGEKFGGRAAYAEEIAGFVATICNPEFGWCTGSIISAKEGLSFSI</sequence>
<keyword evidence="2" id="KW-0521">NADP</keyword>
<evidence type="ECO:0000313" key="4">
    <source>
        <dbReference type="EMBL" id="CBF83079.1"/>
    </source>
</evidence>
<dbReference type="Pfam" id="PF00106">
    <property type="entry name" value="adh_short"/>
    <property type="match status" value="1"/>
</dbReference>
<dbReference type="RefSeq" id="XP_660864.1">
    <property type="nucleotide sequence ID" value="XM_655772.1"/>
</dbReference>
<dbReference type="Gene3D" id="3.40.50.720">
    <property type="entry name" value="NAD(P)-binding Rossmann-like Domain"/>
    <property type="match status" value="2"/>
</dbReference>
<dbReference type="FunFam" id="3.40.50.720:FF:000374">
    <property type="entry name" value="3-oxoacyl-(Acyl-carrier-protein) reductase"/>
    <property type="match status" value="1"/>
</dbReference>
<dbReference type="HOGENOM" id="CLU_491773_0_0_1"/>
<dbReference type="PANTHER" id="PTHR24321">
    <property type="entry name" value="DEHYDROGENASES, SHORT CHAIN"/>
    <property type="match status" value="1"/>
</dbReference>
<proteinExistence type="inferred from homology"/>
<protein>
    <submittedName>
        <fullName evidence="4">Uncharacterized protein</fullName>
    </submittedName>
</protein>
<dbReference type="InterPro" id="IPR036291">
    <property type="entry name" value="NAD(P)-bd_dom_sf"/>
</dbReference>
<reference evidence="5" key="2">
    <citation type="journal article" date="2009" name="Fungal Genet. Biol.">
        <title>The 2008 update of the Aspergillus nidulans genome annotation: a community effort.</title>
        <authorList>
            <person name="Wortman J.R."/>
            <person name="Gilsenan J.M."/>
            <person name="Joardar V."/>
            <person name="Deegan J."/>
            <person name="Clutterbuck J."/>
            <person name="Andersen M.R."/>
            <person name="Archer D."/>
            <person name="Bencina M."/>
            <person name="Braus G."/>
            <person name="Coutinho P."/>
            <person name="von Dohren H."/>
            <person name="Doonan J."/>
            <person name="Driessen A.J."/>
            <person name="Durek P."/>
            <person name="Espeso E."/>
            <person name="Fekete E."/>
            <person name="Flipphi M."/>
            <person name="Estrada C.G."/>
            <person name="Geysens S."/>
            <person name="Goldman G."/>
            <person name="de Groot P.W."/>
            <person name="Hansen K."/>
            <person name="Harris S.D."/>
            <person name="Heinekamp T."/>
            <person name="Helmstaedt K."/>
            <person name="Henrissat B."/>
            <person name="Hofmann G."/>
            <person name="Homan T."/>
            <person name="Horio T."/>
            <person name="Horiuchi H."/>
            <person name="James S."/>
            <person name="Jones M."/>
            <person name="Karaffa L."/>
            <person name="Karanyi Z."/>
            <person name="Kato M."/>
            <person name="Keller N."/>
            <person name="Kelly D.E."/>
            <person name="Kiel J.A."/>
            <person name="Kim J.M."/>
            <person name="van der Klei I.J."/>
            <person name="Klis F.M."/>
            <person name="Kovalchuk A."/>
            <person name="Krasevec N."/>
            <person name="Kubicek C.P."/>
            <person name="Liu B."/>
            <person name="Maccabe A."/>
            <person name="Meyer V."/>
            <person name="Mirabito P."/>
            <person name="Miskei M."/>
            <person name="Mos M."/>
            <person name="Mullins J."/>
            <person name="Nelson D.R."/>
            <person name="Nielsen J."/>
            <person name="Oakley B.R."/>
            <person name="Osmani S.A."/>
            <person name="Pakula T."/>
            <person name="Paszewski A."/>
            <person name="Paulsen I."/>
            <person name="Pilsyk S."/>
            <person name="Pocsi I."/>
            <person name="Punt P.J."/>
            <person name="Ram A.F."/>
            <person name="Ren Q."/>
            <person name="Robellet X."/>
            <person name="Robson G."/>
            <person name="Seiboth B."/>
            <person name="van Solingen P."/>
            <person name="Specht T."/>
            <person name="Sun J."/>
            <person name="Taheri-Talesh N."/>
            <person name="Takeshita N."/>
            <person name="Ussery D."/>
            <person name="vanKuyk P.A."/>
            <person name="Visser H."/>
            <person name="van de Vondervoort P.J."/>
            <person name="de Vries R.P."/>
            <person name="Walton J."/>
            <person name="Xiang X."/>
            <person name="Xiong Y."/>
            <person name="Zeng A.P."/>
            <person name="Brandt B.W."/>
            <person name="Cornell M.J."/>
            <person name="van den Hondel C.A."/>
            <person name="Visser J."/>
            <person name="Oliver S.G."/>
            <person name="Turner G."/>
        </authorList>
    </citation>
    <scope>GENOME REANNOTATION</scope>
    <source>
        <strain evidence="5">FGSC A4 / ATCC 38163 / CBS 112.46 / NRRL 194 / M139</strain>
    </source>
</reference>
<accession>C8VI43</accession>
<dbReference type="KEGG" id="ani:ANIA_03260"/>
<gene>
    <name evidence="4" type="ORF">ANIA_03260</name>
</gene>
<dbReference type="Proteomes" id="UP000000560">
    <property type="component" value="Chromosome VI"/>
</dbReference>
<dbReference type="GO" id="GO:0044550">
    <property type="term" value="P:secondary metabolite biosynthetic process"/>
    <property type="evidence" value="ECO:0007669"/>
    <property type="project" value="UniProtKB-ARBA"/>
</dbReference>
<dbReference type="SUPFAM" id="SSF51735">
    <property type="entry name" value="NAD(P)-binding Rossmann-fold domains"/>
    <property type="match status" value="2"/>
</dbReference>
<evidence type="ECO:0000256" key="3">
    <source>
        <dbReference type="ARBA" id="ARBA00023002"/>
    </source>
</evidence>
<dbReference type="OrthoDB" id="417891at2759"/>
<dbReference type="GO" id="GO:0016491">
    <property type="term" value="F:oxidoreductase activity"/>
    <property type="evidence" value="ECO:0007669"/>
    <property type="project" value="UniProtKB-KW"/>
</dbReference>
<dbReference type="PRINTS" id="PR00081">
    <property type="entry name" value="GDHRDH"/>
</dbReference>
<reference evidence="5" key="1">
    <citation type="journal article" date="2005" name="Nature">
        <title>Sequencing of Aspergillus nidulans and comparative analysis with A. fumigatus and A. oryzae.</title>
        <authorList>
            <person name="Galagan J.E."/>
            <person name="Calvo S.E."/>
            <person name="Cuomo C."/>
            <person name="Ma L.J."/>
            <person name="Wortman J.R."/>
            <person name="Batzoglou S."/>
            <person name="Lee S.I."/>
            <person name="Basturkmen M."/>
            <person name="Spevak C.C."/>
            <person name="Clutterbuck J."/>
            <person name="Kapitonov V."/>
            <person name="Jurka J."/>
            <person name="Scazzocchio C."/>
            <person name="Farman M."/>
            <person name="Butler J."/>
            <person name="Purcell S."/>
            <person name="Harris S."/>
            <person name="Braus G.H."/>
            <person name="Draht O."/>
            <person name="Busch S."/>
            <person name="D'Enfert C."/>
            <person name="Bouchier C."/>
            <person name="Goldman G.H."/>
            <person name="Bell-Pedersen D."/>
            <person name="Griffiths-Jones S."/>
            <person name="Doonan J.H."/>
            <person name="Yu J."/>
            <person name="Vienken K."/>
            <person name="Pain A."/>
            <person name="Freitag M."/>
            <person name="Selker E.U."/>
            <person name="Archer D.B."/>
            <person name="Penalva M.A."/>
            <person name="Oakley B.R."/>
            <person name="Momany M."/>
            <person name="Tanaka T."/>
            <person name="Kumagai T."/>
            <person name="Asai K."/>
            <person name="Machida M."/>
            <person name="Nierman W.C."/>
            <person name="Denning D.W."/>
            <person name="Caddick M."/>
            <person name="Hynes M."/>
            <person name="Paoletti M."/>
            <person name="Fischer R."/>
            <person name="Miller B."/>
            <person name="Dyer P."/>
            <person name="Sachs M.S."/>
            <person name="Osmani S.A."/>
            <person name="Birren B.W."/>
        </authorList>
    </citation>
    <scope>NUCLEOTIDE SEQUENCE [LARGE SCALE GENOMIC DNA]</scope>
    <source>
        <strain evidence="5">FGSC A4 / ATCC 38163 / CBS 112.46 / NRRL 194 / M139</strain>
    </source>
</reference>
<dbReference type="CDD" id="cd05233">
    <property type="entry name" value="SDR_c"/>
    <property type="match status" value="1"/>
</dbReference>